<evidence type="ECO:0000256" key="1">
    <source>
        <dbReference type="SAM" id="MobiDB-lite"/>
    </source>
</evidence>
<dbReference type="Gene3D" id="2.30.30.140">
    <property type="match status" value="1"/>
</dbReference>
<dbReference type="AlphaFoldDB" id="A0A1E3PEY1"/>
<dbReference type="STRING" id="857566.A0A1E3PEY1"/>
<feature type="region of interest" description="Disordered" evidence="1">
    <location>
        <begin position="91"/>
        <end position="121"/>
    </location>
</feature>
<reference evidence="2 3" key="1">
    <citation type="journal article" date="2016" name="Proc. Natl. Acad. Sci. U.S.A.">
        <title>Comparative genomics of biotechnologically important yeasts.</title>
        <authorList>
            <person name="Riley R."/>
            <person name="Haridas S."/>
            <person name="Wolfe K.H."/>
            <person name="Lopes M.R."/>
            <person name="Hittinger C.T."/>
            <person name="Goeker M."/>
            <person name="Salamov A.A."/>
            <person name="Wisecaver J.H."/>
            <person name="Long T.M."/>
            <person name="Calvey C.H."/>
            <person name="Aerts A.L."/>
            <person name="Barry K.W."/>
            <person name="Choi C."/>
            <person name="Clum A."/>
            <person name="Coughlan A.Y."/>
            <person name="Deshpande S."/>
            <person name="Douglass A.P."/>
            <person name="Hanson S.J."/>
            <person name="Klenk H.-P."/>
            <person name="LaButti K.M."/>
            <person name="Lapidus A."/>
            <person name="Lindquist E.A."/>
            <person name="Lipzen A.M."/>
            <person name="Meier-Kolthoff J.P."/>
            <person name="Ohm R.A."/>
            <person name="Otillar R.P."/>
            <person name="Pangilinan J.L."/>
            <person name="Peng Y."/>
            <person name="Rokas A."/>
            <person name="Rosa C.A."/>
            <person name="Scheuner C."/>
            <person name="Sibirny A.A."/>
            <person name="Slot J.C."/>
            <person name="Stielow J.B."/>
            <person name="Sun H."/>
            <person name="Kurtzman C.P."/>
            <person name="Blackwell M."/>
            <person name="Grigoriev I.V."/>
            <person name="Jeffries T.W."/>
        </authorList>
    </citation>
    <scope>NUCLEOTIDE SEQUENCE [LARGE SCALE GENOMIC DNA]</scope>
    <source>
        <strain evidence="2 3">DSM 6958</strain>
    </source>
</reference>
<name>A0A1E3PEY1_9ASCO</name>
<proteinExistence type="predicted"/>
<sequence length="324" mass="35469">MEEQLSELEEYTLQLAAIEEELSKSPKAAVDEELLTLKAELTDLINLLNQSLGLDVKEAVGSKNDLHSETIKVNGKNANVLKQPEVELEPLPTPIAPKENLTSAPPPPPPPPASSLPKYLNPPSDLPAYKVGDFVLAKWAKGDKQYHKAKITAVTGSTNNPLYTVRYFIPHDDNKIIETISLNLIKSVYNNDNSNYSAHSSGFSPAVMLTTTAQTNYNNRTKRSAAALDEPIGKEAISPSFKKEKILTSYQKQTKSLEKAASSWQSFAKNGSKKKGVKIGENSMFRSPGDVNGKVGVIGSGKRMTKDTKRLKHIFNDKPNNILG</sequence>
<accession>A0A1E3PEY1</accession>
<evidence type="ECO:0000313" key="3">
    <source>
        <dbReference type="Proteomes" id="UP000095009"/>
    </source>
</evidence>
<organism evidence="2 3">
    <name type="scientific">Nadsonia fulvescens var. elongata DSM 6958</name>
    <dbReference type="NCBI Taxonomy" id="857566"/>
    <lineage>
        <taxon>Eukaryota</taxon>
        <taxon>Fungi</taxon>
        <taxon>Dikarya</taxon>
        <taxon>Ascomycota</taxon>
        <taxon>Saccharomycotina</taxon>
        <taxon>Dipodascomycetes</taxon>
        <taxon>Dipodascales</taxon>
        <taxon>Dipodascales incertae sedis</taxon>
        <taxon>Nadsonia</taxon>
    </lineage>
</organism>
<keyword evidence="3" id="KW-1185">Reference proteome</keyword>
<feature type="compositionally biased region" description="Pro residues" evidence="1">
    <location>
        <begin position="104"/>
        <end position="114"/>
    </location>
</feature>
<evidence type="ECO:0008006" key="4">
    <source>
        <dbReference type="Google" id="ProtNLM"/>
    </source>
</evidence>
<dbReference type="Proteomes" id="UP000095009">
    <property type="component" value="Unassembled WGS sequence"/>
</dbReference>
<gene>
    <name evidence="2" type="ORF">NADFUDRAFT_67246</name>
</gene>
<dbReference type="EMBL" id="KV454413">
    <property type="protein sequence ID" value="ODQ63870.1"/>
    <property type="molecule type" value="Genomic_DNA"/>
</dbReference>
<dbReference type="OrthoDB" id="79171at2759"/>
<evidence type="ECO:0000313" key="2">
    <source>
        <dbReference type="EMBL" id="ODQ63870.1"/>
    </source>
</evidence>
<protein>
    <recommendedName>
        <fullName evidence="4">Tudor domain-containing protein</fullName>
    </recommendedName>
</protein>